<evidence type="ECO:0000256" key="1">
    <source>
        <dbReference type="SAM" id="MobiDB-lite"/>
    </source>
</evidence>
<sequence>MAGHAVTDGIRSSPTSTSPHTPKFSTGDIVGTFTSPMEAFYNAVSSSVDLSRCERSTIRSRGSQGERKLRPAIIRDIRIGVDVPTSYELSLLASFSSTPFEALHENTKDLVLPVASLENENPETECFIRTEPPWPKKVQYVVTRQNKRRRLDYVGPT</sequence>
<feature type="compositionally biased region" description="Low complexity" evidence="1">
    <location>
        <begin position="12"/>
        <end position="26"/>
    </location>
</feature>
<evidence type="ECO:0000313" key="2">
    <source>
        <dbReference type="EMBL" id="THV03982.1"/>
    </source>
</evidence>
<accession>A0A4S8MMJ0</accession>
<gene>
    <name evidence="2" type="ORF">K435DRAFT_774631</name>
</gene>
<proteinExistence type="predicted"/>
<protein>
    <submittedName>
        <fullName evidence="2">Uncharacterized protein</fullName>
    </submittedName>
</protein>
<dbReference type="AlphaFoldDB" id="A0A4S8MMJ0"/>
<dbReference type="Proteomes" id="UP000297245">
    <property type="component" value="Unassembled WGS sequence"/>
</dbReference>
<evidence type="ECO:0000313" key="3">
    <source>
        <dbReference type="Proteomes" id="UP000297245"/>
    </source>
</evidence>
<organism evidence="2 3">
    <name type="scientific">Dendrothele bispora (strain CBS 962.96)</name>
    <dbReference type="NCBI Taxonomy" id="1314807"/>
    <lineage>
        <taxon>Eukaryota</taxon>
        <taxon>Fungi</taxon>
        <taxon>Dikarya</taxon>
        <taxon>Basidiomycota</taxon>
        <taxon>Agaricomycotina</taxon>
        <taxon>Agaricomycetes</taxon>
        <taxon>Agaricomycetidae</taxon>
        <taxon>Agaricales</taxon>
        <taxon>Agaricales incertae sedis</taxon>
        <taxon>Dendrothele</taxon>
    </lineage>
</organism>
<dbReference type="EMBL" id="ML179061">
    <property type="protein sequence ID" value="THV03982.1"/>
    <property type="molecule type" value="Genomic_DNA"/>
</dbReference>
<reference evidence="2 3" key="1">
    <citation type="journal article" date="2019" name="Nat. Ecol. Evol.">
        <title>Megaphylogeny resolves global patterns of mushroom evolution.</title>
        <authorList>
            <person name="Varga T."/>
            <person name="Krizsan K."/>
            <person name="Foldi C."/>
            <person name="Dima B."/>
            <person name="Sanchez-Garcia M."/>
            <person name="Sanchez-Ramirez S."/>
            <person name="Szollosi G.J."/>
            <person name="Szarkandi J.G."/>
            <person name="Papp V."/>
            <person name="Albert L."/>
            <person name="Andreopoulos W."/>
            <person name="Angelini C."/>
            <person name="Antonin V."/>
            <person name="Barry K.W."/>
            <person name="Bougher N.L."/>
            <person name="Buchanan P."/>
            <person name="Buyck B."/>
            <person name="Bense V."/>
            <person name="Catcheside P."/>
            <person name="Chovatia M."/>
            <person name="Cooper J."/>
            <person name="Damon W."/>
            <person name="Desjardin D."/>
            <person name="Finy P."/>
            <person name="Geml J."/>
            <person name="Haridas S."/>
            <person name="Hughes K."/>
            <person name="Justo A."/>
            <person name="Karasinski D."/>
            <person name="Kautmanova I."/>
            <person name="Kiss B."/>
            <person name="Kocsube S."/>
            <person name="Kotiranta H."/>
            <person name="LaButti K.M."/>
            <person name="Lechner B.E."/>
            <person name="Liimatainen K."/>
            <person name="Lipzen A."/>
            <person name="Lukacs Z."/>
            <person name="Mihaltcheva S."/>
            <person name="Morgado L.N."/>
            <person name="Niskanen T."/>
            <person name="Noordeloos M.E."/>
            <person name="Ohm R.A."/>
            <person name="Ortiz-Santana B."/>
            <person name="Ovrebo C."/>
            <person name="Racz N."/>
            <person name="Riley R."/>
            <person name="Savchenko A."/>
            <person name="Shiryaev A."/>
            <person name="Soop K."/>
            <person name="Spirin V."/>
            <person name="Szebenyi C."/>
            <person name="Tomsovsky M."/>
            <person name="Tulloss R.E."/>
            <person name="Uehling J."/>
            <person name="Grigoriev I.V."/>
            <person name="Vagvolgyi C."/>
            <person name="Papp T."/>
            <person name="Martin F.M."/>
            <person name="Miettinen O."/>
            <person name="Hibbett D.S."/>
            <person name="Nagy L.G."/>
        </authorList>
    </citation>
    <scope>NUCLEOTIDE SEQUENCE [LARGE SCALE GENOMIC DNA]</scope>
    <source>
        <strain evidence="2 3">CBS 962.96</strain>
    </source>
</reference>
<name>A0A4S8MMJ0_DENBC</name>
<keyword evidence="3" id="KW-1185">Reference proteome</keyword>
<feature type="region of interest" description="Disordered" evidence="1">
    <location>
        <begin position="1"/>
        <end position="27"/>
    </location>
</feature>